<proteinExistence type="predicted"/>
<gene>
    <name evidence="2" type="ORF">PXEA_LOCUS27784</name>
</gene>
<sequence length="124" mass="13154">MGCCDHLILLFLSSSQASRSVSSPRPLWPVHPMLTRPVIGEKVQSLLDSAGPSEVGRRAGLGRGGVLLSKCDSPRSGAEALANCDDGLPASMPKKTAKMCSFLVTLVPHSPLYTGHHMLFWGTA</sequence>
<name>A0A448XDM5_9PLAT</name>
<dbReference type="Proteomes" id="UP000784294">
    <property type="component" value="Unassembled WGS sequence"/>
</dbReference>
<comment type="caution">
    <text evidence="2">The sequence shown here is derived from an EMBL/GenBank/DDBJ whole genome shotgun (WGS) entry which is preliminary data.</text>
</comment>
<protein>
    <submittedName>
        <fullName evidence="2">Uncharacterized protein</fullName>
    </submittedName>
</protein>
<keyword evidence="1" id="KW-0732">Signal</keyword>
<dbReference type="EMBL" id="CAAALY010247474">
    <property type="protein sequence ID" value="VEL34344.1"/>
    <property type="molecule type" value="Genomic_DNA"/>
</dbReference>
<reference evidence="2" key="1">
    <citation type="submission" date="2018-11" db="EMBL/GenBank/DDBJ databases">
        <authorList>
            <consortium name="Pathogen Informatics"/>
        </authorList>
    </citation>
    <scope>NUCLEOTIDE SEQUENCE</scope>
</reference>
<evidence type="ECO:0000313" key="2">
    <source>
        <dbReference type="EMBL" id="VEL34344.1"/>
    </source>
</evidence>
<dbReference type="AlphaFoldDB" id="A0A448XDM5"/>
<keyword evidence="3" id="KW-1185">Reference proteome</keyword>
<evidence type="ECO:0000256" key="1">
    <source>
        <dbReference type="SAM" id="SignalP"/>
    </source>
</evidence>
<evidence type="ECO:0000313" key="3">
    <source>
        <dbReference type="Proteomes" id="UP000784294"/>
    </source>
</evidence>
<organism evidence="2 3">
    <name type="scientific">Protopolystoma xenopodis</name>
    <dbReference type="NCBI Taxonomy" id="117903"/>
    <lineage>
        <taxon>Eukaryota</taxon>
        <taxon>Metazoa</taxon>
        <taxon>Spiralia</taxon>
        <taxon>Lophotrochozoa</taxon>
        <taxon>Platyhelminthes</taxon>
        <taxon>Monogenea</taxon>
        <taxon>Polyopisthocotylea</taxon>
        <taxon>Polystomatidea</taxon>
        <taxon>Polystomatidae</taxon>
        <taxon>Protopolystoma</taxon>
    </lineage>
</organism>
<accession>A0A448XDM5</accession>
<feature type="chain" id="PRO_5019383116" evidence="1">
    <location>
        <begin position="18"/>
        <end position="124"/>
    </location>
</feature>
<feature type="signal peptide" evidence="1">
    <location>
        <begin position="1"/>
        <end position="17"/>
    </location>
</feature>